<dbReference type="InterPro" id="IPR002891">
    <property type="entry name" value="APS"/>
</dbReference>
<dbReference type="CDD" id="cd02027">
    <property type="entry name" value="APSK"/>
    <property type="match status" value="1"/>
</dbReference>
<evidence type="ECO:0000313" key="10">
    <source>
        <dbReference type="Proteomes" id="UP000823749"/>
    </source>
</evidence>
<comment type="caution">
    <text evidence="9">The sequence shown here is derived from an EMBL/GenBank/DDBJ whole genome shotgun (WGS) entry which is preliminary data.</text>
</comment>
<evidence type="ECO:0000313" key="9">
    <source>
        <dbReference type="EMBL" id="KAG5535499.1"/>
    </source>
</evidence>
<reference evidence="9" key="1">
    <citation type="submission" date="2020-08" db="EMBL/GenBank/DDBJ databases">
        <title>Plant Genome Project.</title>
        <authorList>
            <person name="Zhang R.-G."/>
        </authorList>
    </citation>
    <scope>NUCLEOTIDE SEQUENCE</scope>
    <source>
        <strain evidence="9">WSP0</strain>
        <tissue evidence="9">Leaf</tissue>
    </source>
</reference>
<dbReference type="PANTHER" id="PTHR11055">
    <property type="entry name" value="BIFUNCTIONAL 3'-PHOSPHOADENOSINE 5'-PHOSPHOSULFATE SYNTHASE"/>
    <property type="match status" value="1"/>
</dbReference>
<dbReference type="GO" id="GO:0004020">
    <property type="term" value="F:adenylylsulfate kinase activity"/>
    <property type="evidence" value="ECO:0007669"/>
    <property type="project" value="UniProtKB-EC"/>
</dbReference>
<keyword evidence="7" id="KW-0067">ATP-binding</keyword>
<gene>
    <name evidence="9" type="ORF">RHGRI_023314</name>
</gene>
<evidence type="ECO:0000256" key="7">
    <source>
        <dbReference type="ARBA" id="ARBA00022840"/>
    </source>
</evidence>
<dbReference type="EC" id="2.7.1.25" evidence="3"/>
<dbReference type="InterPro" id="IPR027417">
    <property type="entry name" value="P-loop_NTPase"/>
</dbReference>
<dbReference type="AlphaFoldDB" id="A0AAV6J7K4"/>
<comment type="pathway">
    <text evidence="1">Sulfur metabolism; hydrogen sulfide biosynthesis; sulfite from sulfate: step 2/3.</text>
</comment>
<keyword evidence="4" id="KW-0808">Transferase</keyword>
<dbReference type="NCBIfam" id="NF003013">
    <property type="entry name" value="PRK03846.1"/>
    <property type="match status" value="1"/>
</dbReference>
<evidence type="ECO:0000256" key="4">
    <source>
        <dbReference type="ARBA" id="ARBA00022679"/>
    </source>
</evidence>
<dbReference type="Proteomes" id="UP000823749">
    <property type="component" value="Chromosome 8"/>
</dbReference>
<evidence type="ECO:0000256" key="5">
    <source>
        <dbReference type="ARBA" id="ARBA00022741"/>
    </source>
</evidence>
<dbReference type="EMBL" id="JACTNZ010000008">
    <property type="protein sequence ID" value="KAG5535499.1"/>
    <property type="molecule type" value="Genomic_DNA"/>
</dbReference>
<name>A0AAV6J7K4_9ERIC</name>
<accession>A0AAV6J7K4</accession>
<dbReference type="Gene3D" id="3.40.50.300">
    <property type="entry name" value="P-loop containing nucleotide triphosphate hydrolases"/>
    <property type="match status" value="2"/>
</dbReference>
<dbReference type="InterPro" id="IPR059117">
    <property type="entry name" value="APS_kinase_dom"/>
</dbReference>
<keyword evidence="6" id="KW-0418">Kinase</keyword>
<dbReference type="NCBIfam" id="TIGR00455">
    <property type="entry name" value="apsK"/>
    <property type="match status" value="1"/>
</dbReference>
<dbReference type="SUPFAM" id="SSF52540">
    <property type="entry name" value="P-loop containing nucleoside triphosphate hydrolases"/>
    <property type="match status" value="1"/>
</dbReference>
<dbReference type="Pfam" id="PF01583">
    <property type="entry name" value="APS_kinase"/>
    <property type="match status" value="1"/>
</dbReference>
<organism evidence="9 10">
    <name type="scientific">Rhododendron griersonianum</name>
    <dbReference type="NCBI Taxonomy" id="479676"/>
    <lineage>
        <taxon>Eukaryota</taxon>
        <taxon>Viridiplantae</taxon>
        <taxon>Streptophyta</taxon>
        <taxon>Embryophyta</taxon>
        <taxon>Tracheophyta</taxon>
        <taxon>Spermatophyta</taxon>
        <taxon>Magnoliopsida</taxon>
        <taxon>eudicotyledons</taxon>
        <taxon>Gunneridae</taxon>
        <taxon>Pentapetalae</taxon>
        <taxon>asterids</taxon>
        <taxon>Ericales</taxon>
        <taxon>Ericaceae</taxon>
        <taxon>Ericoideae</taxon>
        <taxon>Rhodoreae</taxon>
        <taxon>Rhododendron</taxon>
    </lineage>
</organism>
<protein>
    <recommendedName>
        <fullName evidence="3">adenylyl-sulfate kinase</fullName>
        <ecNumber evidence="3">2.7.1.25</ecNumber>
    </recommendedName>
</protein>
<keyword evidence="10" id="KW-1185">Reference proteome</keyword>
<evidence type="ECO:0000256" key="6">
    <source>
        <dbReference type="ARBA" id="ARBA00022777"/>
    </source>
</evidence>
<keyword evidence="5" id="KW-0547">Nucleotide-binding</keyword>
<evidence type="ECO:0000256" key="3">
    <source>
        <dbReference type="ARBA" id="ARBA00012121"/>
    </source>
</evidence>
<evidence type="ECO:0000259" key="8">
    <source>
        <dbReference type="Pfam" id="PF01583"/>
    </source>
</evidence>
<evidence type="ECO:0000256" key="2">
    <source>
        <dbReference type="ARBA" id="ARBA00007008"/>
    </source>
</evidence>
<proteinExistence type="inferred from homology"/>
<dbReference type="PANTHER" id="PTHR11055:SF63">
    <property type="entry name" value="ADENYLYL-SULFATE KINASE 1, CHLOROPLASTIC"/>
    <property type="match status" value="1"/>
</dbReference>
<sequence length="434" mass="47493">MITAGNRPSIRCPLPEIDLGGGSTPTKLGFFKIPASNCCYKSARSSFSATVKAMEGSKVSCVDGKADFVRELDKADSNADDKGLVEDSKGKSMRQMSTIGNSSNIVWHKCSVKKIDRQELLQQKGCVIWITGLSGSGLCSIACCYLNCSLLGPKCCLGYATFDDASTFCCCTFVLKITTDCHYLKNPIEGKGEQIECTDSLDNSSSISDVPELHVLVQKVNSAAACVEQIGDIVGMDDIELLGVGFKVKRWCFIVMSRILQMRSNRTLYESQTLSKCQKLSHCRGKLTYILDGDNVRHGLNRDLSFKAVDRAENIRRIGEVAKLFADAGVICIASLISPYRKDRDACRALLSKGEFIEVFMDMPLRVCEARDPKGLYKLARAGKIEGFTGIDDPYEPPLNSEIVLQQKGGVCASPCDMAETVISYLEENGYLIS</sequence>
<comment type="similarity">
    <text evidence="2">Belongs to the APS kinase family.</text>
</comment>
<dbReference type="GO" id="GO:0005524">
    <property type="term" value="F:ATP binding"/>
    <property type="evidence" value="ECO:0007669"/>
    <property type="project" value="UniProtKB-KW"/>
</dbReference>
<feature type="domain" description="APS kinase" evidence="8">
    <location>
        <begin position="281"/>
        <end position="405"/>
    </location>
</feature>
<evidence type="ECO:0000256" key="1">
    <source>
        <dbReference type="ARBA" id="ARBA00004806"/>
    </source>
</evidence>
<dbReference type="GO" id="GO:0000103">
    <property type="term" value="P:sulfate assimilation"/>
    <property type="evidence" value="ECO:0007669"/>
    <property type="project" value="InterPro"/>
</dbReference>